<dbReference type="GO" id="GO:0006366">
    <property type="term" value="P:transcription by RNA polymerase II"/>
    <property type="evidence" value="ECO:0007669"/>
    <property type="project" value="InterPro"/>
</dbReference>
<dbReference type="GO" id="GO:0003713">
    <property type="term" value="F:transcription coactivator activity"/>
    <property type="evidence" value="ECO:0007669"/>
    <property type="project" value="TreeGrafter"/>
</dbReference>
<gene>
    <name evidence="7" type="primary">LOC115882480</name>
</gene>
<keyword evidence="2" id="KW-0805">Transcription regulation</keyword>
<evidence type="ECO:0000256" key="2">
    <source>
        <dbReference type="ARBA" id="ARBA00023015"/>
    </source>
</evidence>
<accession>A0A6J2XY39</accession>
<reference evidence="7" key="1">
    <citation type="submission" date="2025-08" db="UniProtKB">
        <authorList>
            <consortium name="RefSeq"/>
        </authorList>
    </citation>
    <scope>IDENTIFICATION</scope>
    <source>
        <tissue evidence="7">Gonads</tissue>
    </source>
</reference>
<dbReference type="AlphaFoldDB" id="A0A6J2XY39"/>
<comment type="subcellular location">
    <subcellularLocation>
        <location evidence="1">Nucleus</location>
    </subcellularLocation>
</comment>
<dbReference type="FunCoup" id="A0A6J2XY39">
    <property type="interactions" value="356"/>
</dbReference>
<evidence type="ECO:0000313" key="7">
    <source>
        <dbReference type="RefSeq" id="XP_030756413.1"/>
    </source>
</evidence>
<dbReference type="Pfam" id="PF02269">
    <property type="entry name" value="TFIID-18kDa"/>
    <property type="match status" value="1"/>
</dbReference>
<protein>
    <submittedName>
        <fullName evidence="7">Transcription initiation protein SPT3 homolog</fullName>
    </submittedName>
</protein>
<dbReference type="GeneID" id="115882480"/>
<dbReference type="KEGG" id="soy:115882480"/>
<dbReference type="OrthoDB" id="66982at2759"/>
<dbReference type="SUPFAM" id="SSF47113">
    <property type="entry name" value="Histone-fold"/>
    <property type="match status" value="1"/>
</dbReference>
<evidence type="ECO:0000256" key="1">
    <source>
        <dbReference type="ARBA" id="ARBA00004123"/>
    </source>
</evidence>
<dbReference type="GO" id="GO:0046982">
    <property type="term" value="F:protein heterodimerization activity"/>
    <property type="evidence" value="ECO:0007669"/>
    <property type="project" value="InterPro"/>
</dbReference>
<proteinExistence type="inferred from homology"/>
<dbReference type="PANTHER" id="PTHR11380:SF16">
    <property type="entry name" value="TRANSCRIPTION INITIATION PROTEIN SPT3 HOMOLOG"/>
    <property type="match status" value="1"/>
</dbReference>
<dbReference type="InterPro" id="IPR009072">
    <property type="entry name" value="Histone-fold"/>
</dbReference>
<sequence>MENSMDQEKKVSYFDQISMIMYGLGDSRDRNPETVRLVESIVLKQLQAIVEEALKYSDGVTLNGENLVFLLRHNKTKMQRFVRYIFNKISAKKLRAQSNLDSDVIESNCDVPPKNNLLDFIERIDETGEFTDLSAVDDVKKDREIRAAFISKELDDKAYLDFQKARCASFKEVGSGFKNLKLWVHPKETIKFTLDALDVLSYFAYQTVAEIVDYALLIRGDIRTGNDPLKITPGSYYTSTMFNGSHRDDKNADSSHIYSNQPPITVSEILEVMRRVHNPQTGKLNFGGKVPETHFLFAL</sequence>
<evidence type="ECO:0000256" key="3">
    <source>
        <dbReference type="ARBA" id="ARBA00023163"/>
    </source>
</evidence>
<dbReference type="InterPro" id="IPR003195">
    <property type="entry name" value="TFIID_TAF13"/>
</dbReference>
<organism evidence="6 7">
    <name type="scientific">Sitophilus oryzae</name>
    <name type="common">Rice weevil</name>
    <name type="synonym">Curculio oryzae</name>
    <dbReference type="NCBI Taxonomy" id="7048"/>
    <lineage>
        <taxon>Eukaryota</taxon>
        <taxon>Metazoa</taxon>
        <taxon>Ecdysozoa</taxon>
        <taxon>Arthropoda</taxon>
        <taxon>Hexapoda</taxon>
        <taxon>Insecta</taxon>
        <taxon>Pterygota</taxon>
        <taxon>Neoptera</taxon>
        <taxon>Endopterygota</taxon>
        <taxon>Coleoptera</taxon>
        <taxon>Polyphaga</taxon>
        <taxon>Cucujiformia</taxon>
        <taxon>Curculionidae</taxon>
        <taxon>Dryophthorinae</taxon>
        <taxon>Sitophilus</taxon>
    </lineage>
</organism>
<evidence type="ECO:0000256" key="4">
    <source>
        <dbReference type="ARBA" id="ARBA00023242"/>
    </source>
</evidence>
<dbReference type="RefSeq" id="XP_030756413.1">
    <property type="nucleotide sequence ID" value="XM_030900553.1"/>
</dbReference>
<keyword evidence="4" id="KW-0539">Nucleus</keyword>
<dbReference type="Proteomes" id="UP000504635">
    <property type="component" value="Unplaced"/>
</dbReference>
<evidence type="ECO:0000313" key="6">
    <source>
        <dbReference type="Proteomes" id="UP000504635"/>
    </source>
</evidence>
<keyword evidence="3" id="KW-0804">Transcription</keyword>
<evidence type="ECO:0000256" key="5">
    <source>
        <dbReference type="ARBA" id="ARBA00061274"/>
    </source>
</evidence>
<dbReference type="GO" id="GO:0005634">
    <property type="term" value="C:nucleus"/>
    <property type="evidence" value="ECO:0007669"/>
    <property type="project" value="UniProtKB-SubCell"/>
</dbReference>
<name>A0A6J2XY39_SITOR</name>
<comment type="similarity">
    <text evidence="5">Belongs to the SPT3 family.</text>
</comment>
<dbReference type="PANTHER" id="PTHR11380">
    <property type="entry name" value="TRANSCRIPTION INITIATION FACTOR TFIID/SUPT3-RELATED"/>
    <property type="match status" value="1"/>
</dbReference>
<dbReference type="InParanoid" id="A0A6J2XY39"/>
<dbReference type="Gene3D" id="1.10.20.10">
    <property type="entry name" value="Histone, subunit A"/>
    <property type="match status" value="1"/>
</dbReference>
<dbReference type="CTD" id="41461"/>
<keyword evidence="6" id="KW-1185">Reference proteome</keyword>